<dbReference type="GO" id="GO:0017168">
    <property type="term" value="F:5-oxoprolinase (ATP-hydrolyzing) activity"/>
    <property type="evidence" value="ECO:0007669"/>
    <property type="project" value="TreeGrafter"/>
</dbReference>
<dbReference type="GO" id="GO:0006749">
    <property type="term" value="P:glutathione metabolic process"/>
    <property type="evidence" value="ECO:0007669"/>
    <property type="project" value="TreeGrafter"/>
</dbReference>
<evidence type="ECO:0000259" key="1">
    <source>
        <dbReference type="Pfam" id="PF01968"/>
    </source>
</evidence>
<gene>
    <name evidence="4" type="ORF">GCM10011320_27700</name>
</gene>
<name>A0A917KKV5_9PROT</name>
<feature type="domain" description="Hydantoinase/oxoprolinase N-terminal" evidence="2">
    <location>
        <begin position="6"/>
        <end position="182"/>
    </location>
</feature>
<accession>A0A917KKV5</accession>
<proteinExistence type="predicted"/>
<reference evidence="4" key="1">
    <citation type="journal article" date="2014" name="Int. J. Syst. Evol. Microbiol.">
        <title>Complete genome sequence of Corynebacterium casei LMG S-19264T (=DSM 44701T), isolated from a smear-ripened cheese.</title>
        <authorList>
            <consortium name="US DOE Joint Genome Institute (JGI-PGF)"/>
            <person name="Walter F."/>
            <person name="Albersmeier A."/>
            <person name="Kalinowski J."/>
            <person name="Ruckert C."/>
        </authorList>
    </citation>
    <scope>NUCLEOTIDE SEQUENCE</scope>
    <source>
        <strain evidence="4">CGMCC 1.3617</strain>
    </source>
</reference>
<dbReference type="GO" id="GO:0005829">
    <property type="term" value="C:cytosol"/>
    <property type="evidence" value="ECO:0007669"/>
    <property type="project" value="TreeGrafter"/>
</dbReference>
<reference evidence="4" key="2">
    <citation type="submission" date="2020-09" db="EMBL/GenBank/DDBJ databases">
        <authorList>
            <person name="Sun Q."/>
            <person name="Zhou Y."/>
        </authorList>
    </citation>
    <scope>NUCLEOTIDE SEQUENCE</scope>
    <source>
        <strain evidence="4">CGMCC 1.3617</strain>
    </source>
</reference>
<sequence>MSKTARLAVDIGGTFTDLVLALPDRSLSTKVLTTPEAPERAVLDGTATILAQAGIAASDLALVIHGTTLATNALIERKGAKTALVTTEGFRDSLEMAYEHRFEQYDLYMERPEPLVPRPLRFEVPERIAADGEVLLAMEESSLDRIGAAAKAEGVEALAICFLHAYQNDVHERRAREILSRYLPAEVIAISSEVCPEIREYERTSTTVANAYVLPLMESYLQRLEDGLKALGSTCPLLLIMSSGGITTIETARRFPIRLVESGPAGGAILAQILAAENGIPRALAFDMGGTTAKITLIDDMKPQQARHFEIARAARFVKGSGIPVRIPVIDMVEIGAGGGSIARVDGLGRITVGPDSAGSMPGPACYGRGGTMPTVTDADLVLSWIDPALFAGGFISLDPAASVTACTNAVATPLAMTAETAALGITEIVTETMANAARVHAVENGKETAGRTMIAFGGAAPLHAARMAAKLGMDRVLVPVGAGVGSAHGFLGAPMGYEVVRTRLVSLNAFDAALVNDLYDAMRIEAEAVVRLGAPDATMQEVRTGFMRYRGQGHEVAVTLPDGPYADGDGTTAFRTAFEATYHALYGRIIPKLEIEVLTWTLSLTEAKPLPARIPDAPPAAAPPPAGTRRIIDPGTGGPVDAAIYNRATLLPGARISGPAVIVEAETSTLVPDGFTAGPNAAGHLLIERIA</sequence>
<dbReference type="EMBL" id="BMKW01000006">
    <property type="protein sequence ID" value="GGJ18800.1"/>
    <property type="molecule type" value="Genomic_DNA"/>
</dbReference>
<dbReference type="PANTHER" id="PTHR11365:SF23">
    <property type="entry name" value="HYPOTHETICAL 5-OXOPROLINASE (EUROFUNG)-RELATED"/>
    <property type="match status" value="1"/>
</dbReference>
<dbReference type="InterPro" id="IPR002821">
    <property type="entry name" value="Hydantoinase_A"/>
</dbReference>
<dbReference type="InterPro" id="IPR045079">
    <property type="entry name" value="Oxoprolinase-like"/>
</dbReference>
<protein>
    <submittedName>
        <fullName evidence="4">Methylhydantoinase</fullName>
    </submittedName>
</protein>
<evidence type="ECO:0000259" key="2">
    <source>
        <dbReference type="Pfam" id="PF05378"/>
    </source>
</evidence>
<dbReference type="InterPro" id="IPR043129">
    <property type="entry name" value="ATPase_NBD"/>
</dbReference>
<feature type="domain" description="Hydantoinase A/oxoprolinase" evidence="1">
    <location>
        <begin position="203"/>
        <end position="494"/>
    </location>
</feature>
<dbReference type="Pfam" id="PF19278">
    <property type="entry name" value="Hydant_A_C"/>
    <property type="match status" value="1"/>
</dbReference>
<dbReference type="Pfam" id="PF05378">
    <property type="entry name" value="Hydant_A_N"/>
    <property type="match status" value="1"/>
</dbReference>
<evidence type="ECO:0000259" key="3">
    <source>
        <dbReference type="Pfam" id="PF19278"/>
    </source>
</evidence>
<dbReference type="Pfam" id="PF01968">
    <property type="entry name" value="Hydantoinase_A"/>
    <property type="match status" value="1"/>
</dbReference>
<evidence type="ECO:0000313" key="4">
    <source>
        <dbReference type="EMBL" id="GGJ18800.1"/>
    </source>
</evidence>
<feature type="domain" description="Acetophenone carboxylase-like C-terminal" evidence="3">
    <location>
        <begin position="546"/>
        <end position="677"/>
    </location>
</feature>
<dbReference type="SUPFAM" id="SSF53067">
    <property type="entry name" value="Actin-like ATPase domain"/>
    <property type="match status" value="1"/>
</dbReference>
<dbReference type="InterPro" id="IPR049517">
    <property type="entry name" value="ACX-like_C"/>
</dbReference>
<keyword evidence="5" id="KW-1185">Reference proteome</keyword>
<dbReference type="Proteomes" id="UP000661507">
    <property type="component" value="Unassembled WGS sequence"/>
</dbReference>
<comment type="caution">
    <text evidence="4">The sequence shown here is derived from an EMBL/GenBank/DDBJ whole genome shotgun (WGS) entry which is preliminary data.</text>
</comment>
<dbReference type="AlphaFoldDB" id="A0A917KKV5"/>
<organism evidence="4 5">
    <name type="scientific">Neoroseomonas lacus</name>
    <dbReference type="NCBI Taxonomy" id="287609"/>
    <lineage>
        <taxon>Bacteria</taxon>
        <taxon>Pseudomonadati</taxon>
        <taxon>Pseudomonadota</taxon>
        <taxon>Alphaproteobacteria</taxon>
        <taxon>Acetobacterales</taxon>
        <taxon>Acetobacteraceae</taxon>
        <taxon>Neoroseomonas</taxon>
    </lineage>
</organism>
<evidence type="ECO:0000313" key="5">
    <source>
        <dbReference type="Proteomes" id="UP000661507"/>
    </source>
</evidence>
<dbReference type="PANTHER" id="PTHR11365">
    <property type="entry name" value="5-OXOPROLINASE RELATED"/>
    <property type="match status" value="1"/>
</dbReference>
<dbReference type="InterPro" id="IPR008040">
    <property type="entry name" value="Hydant_A_N"/>
</dbReference>